<keyword evidence="2" id="KW-1185">Reference proteome</keyword>
<dbReference type="Proteomes" id="UP000024332">
    <property type="component" value="Unassembled WGS sequence"/>
</dbReference>
<dbReference type="STRING" id="1160895.CM19_03055"/>
<comment type="caution">
    <text evidence="1">The sequence shown here is derived from an EMBL/GenBank/DDBJ whole genome shotgun (WGS) entry which is preliminary data.</text>
</comment>
<accession>A0A031LSM7</accession>
<organism evidence="1 2">
    <name type="scientific">Candidatus Acidianus copahuensis</name>
    <dbReference type="NCBI Taxonomy" id="1160895"/>
    <lineage>
        <taxon>Archaea</taxon>
        <taxon>Thermoproteota</taxon>
        <taxon>Thermoprotei</taxon>
        <taxon>Sulfolobales</taxon>
        <taxon>Sulfolobaceae</taxon>
        <taxon>Acidianus</taxon>
    </lineage>
</organism>
<reference evidence="1 2" key="1">
    <citation type="submission" date="2014-03" db="EMBL/GenBank/DDBJ databases">
        <title>Draft genome sequence of the novel thermoacidophilic archaea Acidianus copahuensis ALE1 strain, isolated from Copahue volcanic area in Neuquen Argentina.</title>
        <authorList>
            <person name="Urbieta M.S."/>
            <person name="Rascovan N."/>
            <person name="Castro C."/>
            <person name="Revale S."/>
            <person name="Giaveno M.A."/>
            <person name="Vazquez M.P."/>
            <person name="Donati E.R."/>
        </authorList>
    </citation>
    <scope>NUCLEOTIDE SEQUENCE [LARGE SCALE GENOMIC DNA]</scope>
    <source>
        <strain evidence="1 2">ALE1</strain>
    </source>
</reference>
<evidence type="ECO:0000313" key="2">
    <source>
        <dbReference type="Proteomes" id="UP000024332"/>
    </source>
</evidence>
<dbReference type="AlphaFoldDB" id="A0A031LSM7"/>
<sequence length="131" mass="15078">MRIAVPKVIFYELSDYTIAIPTLPLIQEGEVVKKISTMKISSCDDKLQCYPSILGGIFIFRKRIPIARYEFNGFLCAEQRKGEEENINQLISSLSKEEECCFSSQSSTFCLRKKKENNCYLIDNIGMRFIV</sequence>
<proteinExistence type="predicted"/>
<name>A0A031LSM7_9CREN</name>
<gene>
    <name evidence="1" type="ORF">CM19_03055</name>
</gene>
<evidence type="ECO:0000313" key="1">
    <source>
        <dbReference type="EMBL" id="EZQ10826.1"/>
    </source>
</evidence>
<protein>
    <submittedName>
        <fullName evidence="1">Uncharacterized protein</fullName>
    </submittedName>
</protein>
<dbReference type="EMBL" id="JFZT01000019">
    <property type="protein sequence ID" value="EZQ10826.1"/>
    <property type="molecule type" value="Genomic_DNA"/>
</dbReference>